<dbReference type="VEuPathDB" id="TriTrypDB:ECC02_010076"/>
<dbReference type="Proteomes" id="UP000583944">
    <property type="component" value="Unassembled WGS sequence"/>
</dbReference>
<dbReference type="EMBL" id="JABDHM010000154">
    <property type="protein sequence ID" value="KAF5217100.1"/>
    <property type="molecule type" value="Genomic_DNA"/>
</dbReference>
<sequence length="260" mass="28187">MQPCCRTVASRRPCSSSSSPLFSFTGVPFMSEWVVRLAMTSILNSRNTLAMLSTLFTTTRTVGLQSKMTAPMSARYGRWAAERLTCAMWPTCSKPLSGIVPGGRIRCRSSGIVKFLWLSRTVCWATATRRLCATDRLPSRNDCSRSRTTGGTDAWFASTQRGCVGAIESFFAADDGGGITCGFSSSSLCSSPGSEVGCGASITLRTPRMSYRQPRNAFSTSPRRWTGLTRNAINSTDASTRVRYDGGSSWSIGPFSPPPW</sequence>
<accession>A0A7J6XSU8</accession>
<evidence type="ECO:0000313" key="2">
    <source>
        <dbReference type="Proteomes" id="UP000583944"/>
    </source>
</evidence>
<organism evidence="1 2">
    <name type="scientific">Trypanosoma cruzi</name>
    <dbReference type="NCBI Taxonomy" id="5693"/>
    <lineage>
        <taxon>Eukaryota</taxon>
        <taxon>Discoba</taxon>
        <taxon>Euglenozoa</taxon>
        <taxon>Kinetoplastea</taxon>
        <taxon>Metakinetoplastina</taxon>
        <taxon>Trypanosomatida</taxon>
        <taxon>Trypanosomatidae</taxon>
        <taxon>Trypanosoma</taxon>
        <taxon>Schizotrypanum</taxon>
    </lineage>
</organism>
<comment type="caution">
    <text evidence="1">The sequence shown here is derived from an EMBL/GenBank/DDBJ whole genome shotgun (WGS) entry which is preliminary data.</text>
</comment>
<proteinExistence type="predicted"/>
<dbReference type="AlphaFoldDB" id="A0A7J6XSU8"/>
<gene>
    <name evidence="1" type="ORF">ECC02_010076</name>
</gene>
<evidence type="ECO:0000313" key="1">
    <source>
        <dbReference type="EMBL" id="KAF5217100.1"/>
    </source>
</evidence>
<protein>
    <submittedName>
        <fullName evidence="1">Uncharacterized protein</fullName>
    </submittedName>
</protein>
<name>A0A7J6XSU8_TRYCR</name>
<reference evidence="1 2" key="1">
    <citation type="journal article" date="2019" name="Genome Biol. Evol.">
        <title>Nanopore Sequencing Significantly Improves Genome Assembly of the Protozoan Parasite Trypanosoma cruzi.</title>
        <authorList>
            <person name="Diaz-Viraque F."/>
            <person name="Pita S."/>
            <person name="Greif G."/>
            <person name="de Souza R.C.M."/>
            <person name="Iraola G."/>
            <person name="Robello C."/>
        </authorList>
    </citation>
    <scope>NUCLEOTIDE SEQUENCE [LARGE SCALE GENOMIC DNA]</scope>
    <source>
        <strain evidence="1 2">Berenice</strain>
    </source>
</reference>